<feature type="compositionally biased region" description="Polar residues" evidence="1">
    <location>
        <begin position="35"/>
        <end position="45"/>
    </location>
</feature>
<gene>
    <name evidence="2" type="ORF">PIB30_064919</name>
</gene>
<feature type="compositionally biased region" description="Pro residues" evidence="1">
    <location>
        <begin position="22"/>
        <end position="31"/>
    </location>
</feature>
<protein>
    <submittedName>
        <fullName evidence="2">Uncharacterized protein</fullName>
    </submittedName>
</protein>
<dbReference type="EMBL" id="JASCZI010121469">
    <property type="protein sequence ID" value="MED6161879.1"/>
    <property type="molecule type" value="Genomic_DNA"/>
</dbReference>
<sequence length="153" mass="16058">MGGGCGADTSSVLVGIMTALDEPPPPHPSPAEPRGSTSSWESKSVMTMASSHASANVSIAFSARPVAVPTRPSILVPLHRLTVPAPSHCHSTVSLPASNAVHTHLDRRSRAYSASIVAACRRPCSVTLILHLSRCNGPVTVQYYASSVKLRRV</sequence>
<evidence type="ECO:0000313" key="2">
    <source>
        <dbReference type="EMBL" id="MED6161879.1"/>
    </source>
</evidence>
<evidence type="ECO:0000313" key="3">
    <source>
        <dbReference type="Proteomes" id="UP001341840"/>
    </source>
</evidence>
<reference evidence="2 3" key="1">
    <citation type="journal article" date="2023" name="Plants (Basel)">
        <title>Bridging the Gap: Combining Genomics and Transcriptomics Approaches to Understand Stylosanthes scabra, an Orphan Legume from the Brazilian Caatinga.</title>
        <authorList>
            <person name="Ferreira-Neto J.R.C."/>
            <person name="da Silva M.D."/>
            <person name="Binneck E."/>
            <person name="de Melo N.F."/>
            <person name="da Silva R.H."/>
            <person name="de Melo A.L.T.M."/>
            <person name="Pandolfi V."/>
            <person name="Bustamante F.O."/>
            <person name="Brasileiro-Vidal A.C."/>
            <person name="Benko-Iseppon A.M."/>
        </authorList>
    </citation>
    <scope>NUCLEOTIDE SEQUENCE [LARGE SCALE GENOMIC DNA]</scope>
    <source>
        <tissue evidence="2">Leaves</tissue>
    </source>
</reference>
<proteinExistence type="predicted"/>
<feature type="region of interest" description="Disordered" evidence="1">
    <location>
        <begin position="18"/>
        <end position="45"/>
    </location>
</feature>
<keyword evidence="3" id="KW-1185">Reference proteome</keyword>
<name>A0ABU6ULV1_9FABA</name>
<evidence type="ECO:0000256" key="1">
    <source>
        <dbReference type="SAM" id="MobiDB-lite"/>
    </source>
</evidence>
<dbReference type="Proteomes" id="UP001341840">
    <property type="component" value="Unassembled WGS sequence"/>
</dbReference>
<comment type="caution">
    <text evidence="2">The sequence shown here is derived from an EMBL/GenBank/DDBJ whole genome shotgun (WGS) entry which is preliminary data.</text>
</comment>
<organism evidence="2 3">
    <name type="scientific">Stylosanthes scabra</name>
    <dbReference type="NCBI Taxonomy" id="79078"/>
    <lineage>
        <taxon>Eukaryota</taxon>
        <taxon>Viridiplantae</taxon>
        <taxon>Streptophyta</taxon>
        <taxon>Embryophyta</taxon>
        <taxon>Tracheophyta</taxon>
        <taxon>Spermatophyta</taxon>
        <taxon>Magnoliopsida</taxon>
        <taxon>eudicotyledons</taxon>
        <taxon>Gunneridae</taxon>
        <taxon>Pentapetalae</taxon>
        <taxon>rosids</taxon>
        <taxon>fabids</taxon>
        <taxon>Fabales</taxon>
        <taxon>Fabaceae</taxon>
        <taxon>Papilionoideae</taxon>
        <taxon>50 kb inversion clade</taxon>
        <taxon>dalbergioids sensu lato</taxon>
        <taxon>Dalbergieae</taxon>
        <taxon>Pterocarpus clade</taxon>
        <taxon>Stylosanthes</taxon>
    </lineage>
</organism>
<accession>A0ABU6ULV1</accession>